<dbReference type="Pfam" id="PF13672">
    <property type="entry name" value="PP2C_2"/>
    <property type="match status" value="1"/>
</dbReference>
<dbReference type="HOGENOM" id="CLU_102554_0_0_9"/>
<sequence length="236" mass="25918">MKYGGLSLVGSYHSVNQDCYAARQVTGGYVLAVSDGLGSHIHSQAGSAALCTAACELANSLECRLVSQELFLQKLHELWLDLLAKACLKVKDCRATALIGVVGEKDLWLFRLGDGFIGAVVDDVVCVMFDDKDEHCINETDCLGSTLELDLWEFHHFQCQSFRGIVAGTDGLMLPSAIPPLTDFTREFCMAYRDMDLPAILKDIGDWLPKYKGIDDKTLAFIIEDRAKGDEDSGNN</sequence>
<evidence type="ECO:0000313" key="3">
    <source>
        <dbReference type="Proteomes" id="UP000007887"/>
    </source>
</evidence>
<reference evidence="2 3" key="1">
    <citation type="submission" date="2011-10" db="EMBL/GenBank/DDBJ databases">
        <title>Whole genome sequence of Selenomonas ruminantium subsp. lactilytica TAM6421.</title>
        <authorList>
            <person name="Oguchi A."/>
            <person name="Ankai A."/>
            <person name="Kaneko J."/>
            <person name="Yamada-Narita S."/>
            <person name="Fukui S."/>
            <person name="Takahashi M."/>
            <person name="Onodera T."/>
            <person name="Kojima S."/>
            <person name="Fushimi T."/>
            <person name="Abe N."/>
            <person name="Kamio Y."/>
            <person name="Yamazaki S."/>
            <person name="Fujita N."/>
        </authorList>
    </citation>
    <scope>NUCLEOTIDE SEQUENCE [LARGE SCALE GENOMIC DNA]</scope>
    <source>
        <strain evidence="3">NBRC 103574 / TAM6421</strain>
    </source>
</reference>
<dbReference type="InterPro" id="IPR001932">
    <property type="entry name" value="PPM-type_phosphatase-like_dom"/>
</dbReference>
<protein>
    <recommendedName>
        <fullName evidence="1">PPM-type phosphatase domain-containing protein</fullName>
    </recommendedName>
</protein>
<gene>
    <name evidence="2" type="ordered locus">SELR_13810</name>
</gene>
<dbReference type="SUPFAM" id="SSF81606">
    <property type="entry name" value="PP2C-like"/>
    <property type="match status" value="1"/>
</dbReference>
<name>I0GQQ2_SELRL</name>
<dbReference type="RefSeq" id="WP_014424526.1">
    <property type="nucleotide sequence ID" value="NC_017068.1"/>
</dbReference>
<dbReference type="AlphaFoldDB" id="I0GQQ2"/>
<dbReference type="EMBL" id="AP012292">
    <property type="protein sequence ID" value="BAL83089.1"/>
    <property type="molecule type" value="Genomic_DNA"/>
</dbReference>
<dbReference type="PATRIC" id="fig|927704.6.peg.1425"/>
<evidence type="ECO:0000313" key="2">
    <source>
        <dbReference type="EMBL" id="BAL83089.1"/>
    </source>
</evidence>
<dbReference type="Proteomes" id="UP000007887">
    <property type="component" value="Chromosome"/>
</dbReference>
<dbReference type="Gene3D" id="3.60.40.10">
    <property type="entry name" value="PPM-type phosphatase domain"/>
    <property type="match status" value="1"/>
</dbReference>
<dbReference type="InterPro" id="IPR036457">
    <property type="entry name" value="PPM-type-like_dom_sf"/>
</dbReference>
<dbReference type="KEGG" id="sri:SELR_13810"/>
<accession>I0GQQ2</accession>
<feature type="domain" description="PPM-type phosphatase" evidence="1">
    <location>
        <begin position="14"/>
        <end position="190"/>
    </location>
</feature>
<dbReference type="OrthoDB" id="9801841at2"/>
<dbReference type="eggNOG" id="COG0631">
    <property type="taxonomic scope" value="Bacteria"/>
</dbReference>
<proteinExistence type="predicted"/>
<evidence type="ECO:0000259" key="1">
    <source>
        <dbReference type="Pfam" id="PF13672"/>
    </source>
</evidence>
<organism evidence="2 3">
    <name type="scientific">Selenomonas ruminantium subsp. lactilytica (strain NBRC 103574 / TAM6421)</name>
    <dbReference type="NCBI Taxonomy" id="927704"/>
    <lineage>
        <taxon>Bacteria</taxon>
        <taxon>Bacillati</taxon>
        <taxon>Bacillota</taxon>
        <taxon>Negativicutes</taxon>
        <taxon>Selenomonadales</taxon>
        <taxon>Selenomonadaceae</taxon>
        <taxon>Selenomonas</taxon>
    </lineage>
</organism>